<dbReference type="InterPro" id="IPR036236">
    <property type="entry name" value="Znf_C2H2_sf"/>
</dbReference>
<dbReference type="AlphaFoldDB" id="A0A0L6VCI8"/>
<keyword evidence="1" id="KW-0863">Zinc-finger</keyword>
<comment type="caution">
    <text evidence="4">The sequence shown here is derived from an EMBL/GenBank/DDBJ whole genome shotgun (WGS) entry which is preliminary data.</text>
</comment>
<feature type="compositionally biased region" description="Acidic residues" evidence="2">
    <location>
        <begin position="18"/>
        <end position="35"/>
    </location>
</feature>
<reference evidence="4 5" key="1">
    <citation type="submission" date="2015-08" db="EMBL/GenBank/DDBJ databases">
        <title>Next Generation Sequencing and Analysis of the Genome of Puccinia sorghi L Schw, the Causal Agent of Maize Common Rust.</title>
        <authorList>
            <person name="Rochi L."/>
            <person name="Burguener G."/>
            <person name="Darino M."/>
            <person name="Turjanski A."/>
            <person name="Kreff E."/>
            <person name="Dieguez M.J."/>
            <person name="Sacco F."/>
        </authorList>
    </citation>
    <scope>NUCLEOTIDE SEQUENCE [LARGE SCALE GENOMIC DNA]</scope>
    <source>
        <strain evidence="4 5">RO10H11247</strain>
    </source>
</reference>
<organism evidence="4 5">
    <name type="scientific">Puccinia sorghi</name>
    <dbReference type="NCBI Taxonomy" id="27349"/>
    <lineage>
        <taxon>Eukaryota</taxon>
        <taxon>Fungi</taxon>
        <taxon>Dikarya</taxon>
        <taxon>Basidiomycota</taxon>
        <taxon>Pucciniomycotina</taxon>
        <taxon>Pucciniomycetes</taxon>
        <taxon>Pucciniales</taxon>
        <taxon>Pucciniaceae</taxon>
        <taxon>Puccinia</taxon>
    </lineage>
</organism>
<accession>A0A0L6VCI8</accession>
<evidence type="ECO:0000313" key="5">
    <source>
        <dbReference type="Proteomes" id="UP000037035"/>
    </source>
</evidence>
<protein>
    <recommendedName>
        <fullName evidence="3">C2H2-type domain-containing protein</fullName>
    </recommendedName>
</protein>
<dbReference type="GO" id="GO:0008270">
    <property type="term" value="F:zinc ion binding"/>
    <property type="evidence" value="ECO:0007669"/>
    <property type="project" value="UniProtKB-KW"/>
</dbReference>
<dbReference type="OrthoDB" id="427030at2759"/>
<gene>
    <name evidence="4" type="ORF">VP01_1932g1</name>
</gene>
<evidence type="ECO:0000256" key="2">
    <source>
        <dbReference type="SAM" id="MobiDB-lite"/>
    </source>
</evidence>
<feature type="domain" description="C2H2-type" evidence="3">
    <location>
        <begin position="99"/>
        <end position="128"/>
    </location>
</feature>
<evidence type="ECO:0000256" key="1">
    <source>
        <dbReference type="PROSITE-ProRule" id="PRU00042"/>
    </source>
</evidence>
<dbReference type="SUPFAM" id="SSF57667">
    <property type="entry name" value="beta-beta-alpha zinc fingers"/>
    <property type="match status" value="1"/>
</dbReference>
<feature type="compositionally biased region" description="Low complexity" evidence="2">
    <location>
        <begin position="36"/>
        <end position="57"/>
    </location>
</feature>
<dbReference type="STRING" id="27349.A0A0L6VCI8"/>
<dbReference type="Proteomes" id="UP000037035">
    <property type="component" value="Unassembled WGS sequence"/>
</dbReference>
<dbReference type="SMART" id="SM00355">
    <property type="entry name" value="ZnF_C2H2"/>
    <property type="match status" value="1"/>
</dbReference>
<dbReference type="EMBL" id="LAVV01006762">
    <property type="protein sequence ID" value="KNZ58419.1"/>
    <property type="molecule type" value="Genomic_DNA"/>
</dbReference>
<feature type="region of interest" description="Disordered" evidence="2">
    <location>
        <begin position="1"/>
        <end position="73"/>
    </location>
</feature>
<dbReference type="PROSITE" id="PS50157">
    <property type="entry name" value="ZINC_FINGER_C2H2_2"/>
    <property type="match status" value="1"/>
</dbReference>
<dbReference type="Gene3D" id="3.30.160.60">
    <property type="entry name" value="Classic Zinc Finger"/>
    <property type="match status" value="1"/>
</dbReference>
<name>A0A0L6VCI8_9BASI</name>
<dbReference type="VEuPathDB" id="FungiDB:VP01_1932g1"/>
<keyword evidence="1" id="KW-0479">Metal-binding</keyword>
<keyword evidence="1" id="KW-0862">Zinc</keyword>
<evidence type="ECO:0000259" key="3">
    <source>
        <dbReference type="PROSITE" id="PS50157"/>
    </source>
</evidence>
<dbReference type="InterPro" id="IPR013087">
    <property type="entry name" value="Znf_C2H2_type"/>
</dbReference>
<sequence>MSQNQQRLTRRKYPEKQEGEEEEDEEQEEEEEEASESANSAYSHSAGSSYSPTTNSTPSPPGSPSSSHPPQLIIVNGKLIDTRSKSNENLKELSKPRKYLCHWEGCHKSYTKPVRLEEHLRSHTNEVLHSYYYSP</sequence>
<dbReference type="PROSITE" id="PS00028">
    <property type="entry name" value="ZINC_FINGER_C2H2_1"/>
    <property type="match status" value="1"/>
</dbReference>
<proteinExistence type="predicted"/>
<evidence type="ECO:0000313" key="4">
    <source>
        <dbReference type="EMBL" id="KNZ58419.1"/>
    </source>
</evidence>
<keyword evidence="5" id="KW-1185">Reference proteome</keyword>